<keyword evidence="3" id="KW-1185">Reference proteome</keyword>
<name>A0A319DTC5_ASPSB</name>
<dbReference type="EMBL" id="KZ826429">
    <property type="protein sequence ID" value="PYI00977.1"/>
    <property type="molecule type" value="Genomic_DNA"/>
</dbReference>
<dbReference type="VEuPathDB" id="FungiDB:BO78DRAFT_28376"/>
<organism evidence="2 3">
    <name type="scientific">Aspergillus sclerotiicarbonarius (strain CBS 121057 / IBT 28362)</name>
    <dbReference type="NCBI Taxonomy" id="1448318"/>
    <lineage>
        <taxon>Eukaryota</taxon>
        <taxon>Fungi</taxon>
        <taxon>Dikarya</taxon>
        <taxon>Ascomycota</taxon>
        <taxon>Pezizomycotina</taxon>
        <taxon>Eurotiomycetes</taxon>
        <taxon>Eurotiomycetidae</taxon>
        <taxon>Eurotiales</taxon>
        <taxon>Aspergillaceae</taxon>
        <taxon>Aspergillus</taxon>
        <taxon>Aspergillus subgen. Circumdati</taxon>
    </lineage>
</organism>
<dbReference type="OrthoDB" id="10486524at2759"/>
<proteinExistence type="predicted"/>
<keyword evidence="1" id="KW-0812">Transmembrane</keyword>
<keyword evidence="1" id="KW-0472">Membrane</keyword>
<accession>A0A319DTC5</accession>
<evidence type="ECO:0000313" key="2">
    <source>
        <dbReference type="EMBL" id="PYI00977.1"/>
    </source>
</evidence>
<dbReference type="AlphaFoldDB" id="A0A319DTC5"/>
<gene>
    <name evidence="2" type="ORF">BO78DRAFT_28376</name>
</gene>
<evidence type="ECO:0000256" key="1">
    <source>
        <dbReference type="SAM" id="Phobius"/>
    </source>
</evidence>
<protein>
    <submittedName>
        <fullName evidence="2">Uncharacterized protein</fullName>
    </submittedName>
</protein>
<reference evidence="2 3" key="1">
    <citation type="submission" date="2018-02" db="EMBL/GenBank/DDBJ databases">
        <title>The genomes of Aspergillus section Nigri reveals drivers in fungal speciation.</title>
        <authorList>
            <consortium name="DOE Joint Genome Institute"/>
            <person name="Vesth T.C."/>
            <person name="Nybo J."/>
            <person name="Theobald S."/>
            <person name="Brandl J."/>
            <person name="Frisvad J.C."/>
            <person name="Nielsen K.F."/>
            <person name="Lyhne E.K."/>
            <person name="Kogle M.E."/>
            <person name="Kuo A."/>
            <person name="Riley R."/>
            <person name="Clum A."/>
            <person name="Nolan M."/>
            <person name="Lipzen A."/>
            <person name="Salamov A."/>
            <person name="Henrissat B."/>
            <person name="Wiebenga A."/>
            <person name="De vries R.P."/>
            <person name="Grigoriev I.V."/>
            <person name="Mortensen U.H."/>
            <person name="Andersen M.R."/>
            <person name="Baker S.E."/>
        </authorList>
    </citation>
    <scope>NUCLEOTIDE SEQUENCE [LARGE SCALE GENOMIC DNA]</scope>
    <source>
        <strain evidence="2 3">CBS 121057</strain>
    </source>
</reference>
<keyword evidence="1" id="KW-1133">Transmembrane helix</keyword>
<feature type="transmembrane region" description="Helical" evidence="1">
    <location>
        <begin position="169"/>
        <end position="192"/>
    </location>
</feature>
<sequence>MGGKMLAVGGVVYSIVTWSRSYHQYGGLSVLYNFLPPSPTSYLLRLTYSFTVLAPSLTAQKNSPSLHSPIDTLSLTVLDPLRPLPSSIPAWARPPSIAPLRSLHRPSPIPVSRPRARNSLASSPAQLRPFNSSADASVAFVYFPSASGPRCTNLILTVPVHIIPIPSDILTFIFILALLTLLTVAAATAAVASAPIPTLSPSVGLYRCRRSIDPPSLVCLP</sequence>
<evidence type="ECO:0000313" key="3">
    <source>
        <dbReference type="Proteomes" id="UP000248423"/>
    </source>
</evidence>
<dbReference type="Proteomes" id="UP000248423">
    <property type="component" value="Unassembled WGS sequence"/>
</dbReference>